<dbReference type="InterPro" id="IPR015797">
    <property type="entry name" value="NUDIX_hydrolase-like_dom_sf"/>
</dbReference>
<proteinExistence type="inferred from homology"/>
<keyword evidence="5" id="KW-1185">Reference proteome</keyword>
<dbReference type="GO" id="GO:0019693">
    <property type="term" value="P:ribose phosphate metabolic process"/>
    <property type="evidence" value="ECO:0007669"/>
    <property type="project" value="TreeGrafter"/>
</dbReference>
<dbReference type="PANTHER" id="PTHR11839:SF1">
    <property type="entry name" value="ADP-SUGAR PYROPHOSPHATASE"/>
    <property type="match status" value="1"/>
</dbReference>
<dbReference type="Gene3D" id="3.90.79.10">
    <property type="entry name" value="Nucleoside Triphosphate Pyrophosphohydrolase"/>
    <property type="match status" value="1"/>
</dbReference>
<name>A0A1G4IDD3_TRYEQ</name>
<dbReference type="PRINTS" id="PR00502">
    <property type="entry name" value="NUDIXFAMILY"/>
</dbReference>
<dbReference type="VEuPathDB" id="TriTrypDB:TEOVI_000185100"/>
<dbReference type="CDD" id="cd18888">
    <property type="entry name" value="NUDIX_ADPRase_Nudt5"/>
    <property type="match status" value="1"/>
</dbReference>
<dbReference type="Proteomes" id="UP000195570">
    <property type="component" value="Unassembled WGS sequence"/>
</dbReference>
<evidence type="ECO:0000256" key="1">
    <source>
        <dbReference type="ARBA" id="ARBA00022801"/>
    </source>
</evidence>
<reference evidence="4" key="1">
    <citation type="submission" date="2016-09" db="EMBL/GenBank/DDBJ databases">
        <authorList>
            <person name="Hebert L."/>
            <person name="Moumen B."/>
        </authorList>
    </citation>
    <scope>NUCLEOTIDE SEQUENCE [LARGE SCALE GENOMIC DNA]</scope>
    <source>
        <strain evidence="4">OVI</strain>
    </source>
</reference>
<dbReference type="InterPro" id="IPR000086">
    <property type="entry name" value="NUDIX_hydrolase_dom"/>
</dbReference>
<feature type="domain" description="Nudix hydrolase" evidence="3">
    <location>
        <begin position="70"/>
        <end position="213"/>
    </location>
</feature>
<gene>
    <name evidence="4" type="ORF">TEOVI_000185100</name>
</gene>
<accession>A0A1G4IDD3</accession>
<comment type="similarity">
    <text evidence="2">Belongs to the Nudix hydrolase family.</text>
</comment>
<dbReference type="InterPro" id="IPR020476">
    <property type="entry name" value="Nudix_hydrolase"/>
</dbReference>
<dbReference type="RefSeq" id="XP_067081121.1">
    <property type="nucleotide sequence ID" value="XM_067225020.1"/>
</dbReference>
<dbReference type="InterPro" id="IPR020084">
    <property type="entry name" value="NUDIX_hydrolase_CS"/>
</dbReference>
<evidence type="ECO:0000259" key="3">
    <source>
        <dbReference type="PROSITE" id="PS51462"/>
    </source>
</evidence>
<keyword evidence="1 2" id="KW-0378">Hydrolase</keyword>
<dbReference type="Pfam" id="PF00293">
    <property type="entry name" value="NUDIX"/>
    <property type="match status" value="1"/>
</dbReference>
<protein>
    <submittedName>
        <fullName evidence="4">NUDIX hydrolase 3, putative</fullName>
        <ecNumber evidence="4">3.6.1.13</ecNumber>
    </submittedName>
</protein>
<dbReference type="PROSITE" id="PS51462">
    <property type="entry name" value="NUDIX"/>
    <property type="match status" value="1"/>
</dbReference>
<dbReference type="EMBL" id="CZPT02001405">
    <property type="protein sequence ID" value="SCU70278.1"/>
    <property type="molecule type" value="Genomic_DNA"/>
</dbReference>
<evidence type="ECO:0000313" key="5">
    <source>
        <dbReference type="Proteomes" id="UP000195570"/>
    </source>
</evidence>
<dbReference type="EC" id="3.6.1.13" evidence="4"/>
<organism evidence="4 5">
    <name type="scientific">Trypanosoma equiperdum</name>
    <dbReference type="NCBI Taxonomy" id="5694"/>
    <lineage>
        <taxon>Eukaryota</taxon>
        <taxon>Discoba</taxon>
        <taxon>Euglenozoa</taxon>
        <taxon>Kinetoplastea</taxon>
        <taxon>Metakinetoplastina</taxon>
        <taxon>Trypanosomatida</taxon>
        <taxon>Trypanosomatidae</taxon>
        <taxon>Trypanosoma</taxon>
    </lineage>
</organism>
<dbReference type="GeneID" id="92375791"/>
<dbReference type="SUPFAM" id="SSF55811">
    <property type="entry name" value="Nudix"/>
    <property type="match status" value="1"/>
</dbReference>
<evidence type="ECO:0000313" key="4">
    <source>
        <dbReference type="EMBL" id="SCU70278.1"/>
    </source>
</evidence>
<dbReference type="AlphaFoldDB" id="A0A1G4IDD3"/>
<evidence type="ECO:0000256" key="2">
    <source>
        <dbReference type="RuleBase" id="RU003476"/>
    </source>
</evidence>
<dbReference type="PANTHER" id="PTHR11839">
    <property type="entry name" value="UDP/ADP-SUGAR PYROPHOSPHATASE"/>
    <property type="match status" value="1"/>
</dbReference>
<comment type="caution">
    <text evidence="4">The sequence shown here is derived from an EMBL/GenBank/DDBJ whole genome shotgun (WGS) entry which is preliminary data.</text>
</comment>
<dbReference type="PROSITE" id="PS00893">
    <property type="entry name" value="NUDIX_BOX"/>
    <property type="match status" value="1"/>
</dbReference>
<sequence length="246" mass="27515">MRDRYIRVGLNVLQERKYLRLCEITYTAEKNGTPEGAREVGDISASKWELVQRTTRQVPLDRYQRTPAPLAVDSTEICAFLSRGNESFLILVAQYRPPLDAVVIEFPAGLIDPGEDAKVAALRELKEETGYSACVEDVFDVSDAVCLEPGLSDSCCQFVKIRVDGDSKINCKPQPQLDDGEDIDVILLPLKLGKNVESDVTPTKMLKRLVAQKEGMNNRTIVDARLYMFLEGLSFFKHTSLKIATL</sequence>
<dbReference type="GO" id="GO:0047631">
    <property type="term" value="F:ADP-ribose diphosphatase activity"/>
    <property type="evidence" value="ECO:0007669"/>
    <property type="project" value="UniProtKB-EC"/>
</dbReference>
<dbReference type="GO" id="GO:0006753">
    <property type="term" value="P:nucleoside phosphate metabolic process"/>
    <property type="evidence" value="ECO:0007669"/>
    <property type="project" value="TreeGrafter"/>
</dbReference>